<evidence type="ECO:0000313" key="3">
    <source>
        <dbReference type="Proteomes" id="UP000726737"/>
    </source>
</evidence>
<proteinExistence type="predicted"/>
<feature type="region of interest" description="Disordered" evidence="1">
    <location>
        <begin position="61"/>
        <end position="85"/>
    </location>
</feature>
<reference evidence="2" key="1">
    <citation type="journal article" date="2020" name="Fungal Divers.">
        <title>Resolving the Mortierellaceae phylogeny through synthesis of multi-gene phylogenetics and phylogenomics.</title>
        <authorList>
            <person name="Vandepol N."/>
            <person name="Liber J."/>
            <person name="Desiro A."/>
            <person name="Na H."/>
            <person name="Kennedy M."/>
            <person name="Barry K."/>
            <person name="Grigoriev I.V."/>
            <person name="Miller A.N."/>
            <person name="O'Donnell K."/>
            <person name="Stajich J.E."/>
            <person name="Bonito G."/>
        </authorList>
    </citation>
    <scope>NUCLEOTIDE SEQUENCE</scope>
    <source>
        <strain evidence="2">KOD948</strain>
    </source>
</reference>
<gene>
    <name evidence="2" type="ORF">BG011_002977</name>
</gene>
<dbReference type="Gene3D" id="3.30.428.10">
    <property type="entry name" value="HIT-like"/>
    <property type="match status" value="1"/>
</dbReference>
<dbReference type="PANTHER" id="PTHR46243:SF1">
    <property type="entry name" value="BIS(5'-ADENOSYL)-TRIPHOSPHATASE"/>
    <property type="match status" value="1"/>
</dbReference>
<protein>
    <submittedName>
        <fullName evidence="2">Uncharacterized protein</fullName>
    </submittedName>
</protein>
<sequence>MSGIFKFGPHTIPAGQIFLKTTHCFGLVNLKPILPRLGDFLNNDDIYDEITRNTSNLLDETEDGTLIAPPKGVDNEERRARSEEDMAKEAARLTLLLQQS</sequence>
<evidence type="ECO:0000256" key="1">
    <source>
        <dbReference type="SAM" id="MobiDB-lite"/>
    </source>
</evidence>
<accession>A0A9P6U4M2</accession>
<dbReference type="InterPro" id="IPR051884">
    <property type="entry name" value="Bis(5'-adenosyl)-TPase_reg"/>
</dbReference>
<dbReference type="Proteomes" id="UP000726737">
    <property type="component" value="Unassembled WGS sequence"/>
</dbReference>
<keyword evidence="3" id="KW-1185">Reference proteome</keyword>
<name>A0A9P6U4M2_9FUNG</name>
<evidence type="ECO:0000313" key="2">
    <source>
        <dbReference type="EMBL" id="KAG0258929.1"/>
    </source>
</evidence>
<comment type="caution">
    <text evidence="2">The sequence shown here is derived from an EMBL/GenBank/DDBJ whole genome shotgun (WGS) entry which is preliminary data.</text>
</comment>
<dbReference type="PANTHER" id="PTHR46243">
    <property type="entry name" value="BIS(5'-ADENOSYL)-TRIPHOSPHATASE"/>
    <property type="match status" value="1"/>
</dbReference>
<dbReference type="OrthoDB" id="680339at2759"/>
<dbReference type="AlphaFoldDB" id="A0A9P6U4M2"/>
<feature type="compositionally biased region" description="Basic and acidic residues" evidence="1">
    <location>
        <begin position="73"/>
        <end position="85"/>
    </location>
</feature>
<dbReference type="EMBL" id="JAAAJA010000201">
    <property type="protein sequence ID" value="KAG0258929.1"/>
    <property type="molecule type" value="Genomic_DNA"/>
</dbReference>
<dbReference type="InterPro" id="IPR036265">
    <property type="entry name" value="HIT-like_sf"/>
</dbReference>
<organism evidence="2 3">
    <name type="scientific">Mortierella polycephala</name>
    <dbReference type="NCBI Taxonomy" id="41804"/>
    <lineage>
        <taxon>Eukaryota</taxon>
        <taxon>Fungi</taxon>
        <taxon>Fungi incertae sedis</taxon>
        <taxon>Mucoromycota</taxon>
        <taxon>Mortierellomycotina</taxon>
        <taxon>Mortierellomycetes</taxon>
        <taxon>Mortierellales</taxon>
        <taxon>Mortierellaceae</taxon>
        <taxon>Mortierella</taxon>
    </lineage>
</organism>